<keyword evidence="2" id="KW-1185">Reference proteome</keyword>
<evidence type="ECO:0008006" key="3">
    <source>
        <dbReference type="Google" id="ProtNLM"/>
    </source>
</evidence>
<evidence type="ECO:0000313" key="1">
    <source>
        <dbReference type="EMBL" id="QNP41947.1"/>
    </source>
</evidence>
<dbReference type="EMBL" id="CP060820">
    <property type="protein sequence ID" value="QNP41947.1"/>
    <property type="molecule type" value="Genomic_DNA"/>
</dbReference>
<accession>A0A7H0G0Y1</accession>
<dbReference type="RefSeq" id="WP_187713382.1">
    <property type="nucleotide sequence ID" value="NZ_CP060820.1"/>
</dbReference>
<evidence type="ECO:0000313" key="2">
    <source>
        <dbReference type="Proteomes" id="UP000516018"/>
    </source>
</evidence>
<gene>
    <name evidence="1" type="ORF">H8B22_07065</name>
</gene>
<proteinExistence type="predicted"/>
<organism evidence="1 2">
    <name type="scientific">Agrilutibacter terrestris</name>
    <dbReference type="NCBI Taxonomy" id="2865112"/>
    <lineage>
        <taxon>Bacteria</taxon>
        <taxon>Pseudomonadati</taxon>
        <taxon>Pseudomonadota</taxon>
        <taxon>Gammaproteobacteria</taxon>
        <taxon>Lysobacterales</taxon>
        <taxon>Lysobacteraceae</taxon>
        <taxon>Agrilutibacter</taxon>
    </lineage>
</organism>
<sequence length="299" mass="33834">MSNKVWRAISAIVLLGGLAALAVRYSDAGVAVPGTARSTEIPQRPLLPRAASVSETTHYRIHSTAPTTQTAQVAQAVEALHARYVGMFPVKPGGASKLSLVLYRDRAEFKRNNRSRPWAEAYYLPPHSYAYFDANARNPYHWMLHEATHQLMREASGFPRAKWIDEGAASYFGASRLVAGSLQLGEPDPDAYPIWWLSQQQLSGVLEDDIAAGWVIPLDQLITGRGGPDMNQYFNQYYIHYWSLSHFLFHYRDGIYAERYKQLMVEGGSLEAFTRLIGPPERIQREWYGYLQQLVNAQR</sequence>
<name>A0A7H0G0Y1_9GAMM</name>
<reference evidence="1 2" key="1">
    <citation type="submission" date="2020-08" db="EMBL/GenBank/DDBJ databases">
        <title>Lysobacter sp. II4 sp. nov., isolated from soil.</title>
        <authorList>
            <person name="Woo C.Y."/>
            <person name="Kim J."/>
        </authorList>
    </citation>
    <scope>NUCLEOTIDE SEQUENCE [LARGE SCALE GENOMIC DNA]</scope>
    <source>
        <strain evidence="1 2">II4</strain>
    </source>
</reference>
<dbReference type="KEGG" id="lsx:H8B22_07065"/>
<protein>
    <recommendedName>
        <fullName evidence="3">DUF1570 domain-containing protein</fullName>
    </recommendedName>
</protein>
<dbReference type="Proteomes" id="UP000516018">
    <property type="component" value="Chromosome"/>
</dbReference>
<dbReference type="AlphaFoldDB" id="A0A7H0G0Y1"/>